<dbReference type="OrthoDB" id="1122807at2"/>
<reference evidence="1 2" key="1">
    <citation type="submission" date="2016-11" db="EMBL/GenBank/DDBJ databases">
        <authorList>
            <person name="Jaros S."/>
            <person name="Januszkiewicz K."/>
            <person name="Wedrychowicz H."/>
        </authorList>
    </citation>
    <scope>NUCLEOTIDE SEQUENCE [LARGE SCALE GENOMIC DNA]</scope>
    <source>
        <strain evidence="1 2">DSM 25661</strain>
    </source>
</reference>
<organism evidence="1 2">
    <name type="scientific">Psychroflexus salarius</name>
    <dbReference type="NCBI Taxonomy" id="1155689"/>
    <lineage>
        <taxon>Bacteria</taxon>
        <taxon>Pseudomonadati</taxon>
        <taxon>Bacteroidota</taxon>
        <taxon>Flavobacteriia</taxon>
        <taxon>Flavobacteriales</taxon>
        <taxon>Flavobacteriaceae</taxon>
        <taxon>Psychroflexus</taxon>
    </lineage>
</organism>
<protein>
    <submittedName>
        <fullName evidence="1">Por secretion system C-terminal sorting domain-containing protein</fullName>
    </submittedName>
</protein>
<dbReference type="RefSeq" id="WP_073191177.1">
    <property type="nucleotide sequence ID" value="NZ_FQTW01000001.1"/>
</dbReference>
<evidence type="ECO:0000313" key="2">
    <source>
        <dbReference type="Proteomes" id="UP000184462"/>
    </source>
</evidence>
<dbReference type="SUPFAM" id="SSF56219">
    <property type="entry name" value="DNase I-like"/>
    <property type="match status" value="1"/>
</dbReference>
<gene>
    <name evidence="1" type="ORF">SAMN05444278_101350</name>
</gene>
<dbReference type="STRING" id="1155689.SAMN05444278_101350"/>
<dbReference type="EMBL" id="FQTW01000001">
    <property type="protein sequence ID" value="SHE36254.1"/>
    <property type="molecule type" value="Genomic_DNA"/>
</dbReference>
<evidence type="ECO:0000313" key="1">
    <source>
        <dbReference type="EMBL" id="SHE36254.1"/>
    </source>
</evidence>
<keyword evidence="2" id="KW-1185">Reference proteome</keyword>
<proteinExistence type="predicted"/>
<dbReference type="AlphaFoldDB" id="A0A1M4SVL5"/>
<sequence>MLKKRVLLFIAVCFLNGFNRLNSQETIKTMFYNLLNFSEAPPTDRADILNNILATYQPDIFMVAELQSPADRDLILNNSFNYTGQNITAAPFVFNTSGFASLNQLVFYDDDKMTLISSTQIQTNIRDINHYKFELSTNQNEILDVFVAHFKAAQGDENVQERLAEANAFINYASNNLTSNSNVIFGGDFNFYTAQEPAFQTILFGTQSLSFLDPINRMGDWNSNFNFQDVHTQSTRLSNNSFDNFGAGGGLDDRFDFIFISDNLTSDSNPIRYAEGSYKAYGNNANCYNDNINFSNCTGTFSQSLRDLLYDMSDHLPVVMNLEIDSNFLASQQFQLNNSVSFLEGNLVSERLQLQFNDNVIGKKLRIYNQLGQLVKLHTIESNIESLDIESFNNGFFFLKIEHLDGALKFIKNQ</sequence>
<name>A0A1M4SVL5_9FLAO</name>
<dbReference type="InterPro" id="IPR036691">
    <property type="entry name" value="Endo/exonu/phosph_ase_sf"/>
</dbReference>
<accession>A0A1M4SVL5</accession>
<dbReference type="Gene3D" id="3.60.10.10">
    <property type="entry name" value="Endonuclease/exonuclease/phosphatase"/>
    <property type="match status" value="1"/>
</dbReference>
<dbReference type="Proteomes" id="UP000184462">
    <property type="component" value="Unassembled WGS sequence"/>
</dbReference>